<evidence type="ECO:0000313" key="2">
    <source>
        <dbReference type="Proteomes" id="UP000221394"/>
    </source>
</evidence>
<dbReference type="AlphaFoldDB" id="A0A2A9EF83"/>
<keyword evidence="2" id="KW-1185">Reference proteome</keyword>
<gene>
    <name evidence="1" type="ORF">ATL41_2225</name>
</gene>
<dbReference type="RefSeq" id="WP_425432672.1">
    <property type="nucleotide sequence ID" value="NZ_PDJH01000001.1"/>
</dbReference>
<reference evidence="1 2" key="1">
    <citation type="submission" date="2017-10" db="EMBL/GenBank/DDBJ databases">
        <title>Sequencing the genomes of 1000 actinobacteria strains.</title>
        <authorList>
            <person name="Klenk H.-P."/>
        </authorList>
    </citation>
    <scope>NUCLEOTIDE SEQUENCE [LARGE SCALE GENOMIC DNA]</scope>
    <source>
        <strain evidence="1 2">DSM 21574</strain>
    </source>
</reference>
<proteinExistence type="predicted"/>
<keyword evidence="1" id="KW-0378">Hydrolase</keyword>
<evidence type="ECO:0000313" key="1">
    <source>
        <dbReference type="EMBL" id="PFG37463.1"/>
    </source>
</evidence>
<accession>A0A2A9EF83</accession>
<dbReference type="NCBIfam" id="NF045659">
    <property type="entry name" value="DiMArgaseDdahMtb"/>
    <property type="match status" value="1"/>
</dbReference>
<protein>
    <submittedName>
        <fullName evidence="1">N-dimethylarginine dimethylaminohydrolase</fullName>
    </submittedName>
</protein>
<name>A0A2A9EF83_9MICO</name>
<sequence length="268" mass="28667">MARYLMCPPTYFTVSYEINPWMDTSVPVDQAKAVAEWERLRDVHRDLGHTVELIDPLPGLPDMVYAANGATVVDGVAYEAKFSHVERAAEGPAYLARLAELGFHPHEAAETNEGEGDLLLVGDLLLAGTGLRTSREAHAEASAVLGREAVTLELVDPRFYHLDTALMVLKGLDGGPEVDVAYLPGAFSGPSQERLRDLFPDALLATEEDAAVLGLNAVSDGEHIVMSARAPRLAGALEERGYTPVPVDLPELLLGGGGAKCCTLVLRG</sequence>
<dbReference type="GO" id="GO:0016787">
    <property type="term" value="F:hydrolase activity"/>
    <property type="evidence" value="ECO:0007669"/>
    <property type="project" value="UniProtKB-KW"/>
</dbReference>
<dbReference type="Proteomes" id="UP000221394">
    <property type="component" value="Unassembled WGS sequence"/>
</dbReference>
<comment type="caution">
    <text evidence="1">The sequence shown here is derived from an EMBL/GenBank/DDBJ whole genome shotgun (WGS) entry which is preliminary data.</text>
</comment>
<dbReference type="Gene3D" id="3.75.10.10">
    <property type="entry name" value="L-arginine/glycine Amidinotransferase, Chain A"/>
    <property type="match status" value="1"/>
</dbReference>
<organism evidence="1 2">
    <name type="scientific">Flavimobilis soli</name>
    <dbReference type="NCBI Taxonomy" id="442709"/>
    <lineage>
        <taxon>Bacteria</taxon>
        <taxon>Bacillati</taxon>
        <taxon>Actinomycetota</taxon>
        <taxon>Actinomycetes</taxon>
        <taxon>Micrococcales</taxon>
        <taxon>Jonesiaceae</taxon>
        <taxon>Flavimobilis</taxon>
    </lineage>
</organism>
<dbReference type="EMBL" id="PDJH01000001">
    <property type="protein sequence ID" value="PFG37463.1"/>
    <property type="molecule type" value="Genomic_DNA"/>
</dbReference>
<dbReference type="SUPFAM" id="SSF55909">
    <property type="entry name" value="Pentein"/>
    <property type="match status" value="1"/>
</dbReference>